<dbReference type="EMBL" id="VDEP01000076">
    <property type="protein sequence ID" value="KAA1132758.1"/>
    <property type="molecule type" value="Genomic_DNA"/>
</dbReference>
<evidence type="ECO:0000256" key="2">
    <source>
        <dbReference type="ARBA" id="ARBA00023015"/>
    </source>
</evidence>
<keyword evidence="4" id="KW-0804">Transcription</keyword>
<dbReference type="AlphaFoldDB" id="A0A5B0S4P6"/>
<evidence type="ECO:0000256" key="1">
    <source>
        <dbReference type="ARBA" id="ARBA00004123"/>
    </source>
</evidence>
<evidence type="ECO:0000313" key="6">
    <source>
        <dbReference type="EMBL" id="KAA1132758.1"/>
    </source>
</evidence>
<evidence type="ECO:0000256" key="4">
    <source>
        <dbReference type="ARBA" id="ARBA00023163"/>
    </source>
</evidence>
<evidence type="ECO:0000256" key="5">
    <source>
        <dbReference type="ARBA" id="ARBA00023242"/>
    </source>
</evidence>
<dbReference type="PANTHER" id="PTHR11988">
    <property type="entry name" value="THYROTROPH EMBRYONIC FACTOR RELATED"/>
    <property type="match status" value="1"/>
</dbReference>
<proteinExistence type="predicted"/>
<dbReference type="GO" id="GO:0005634">
    <property type="term" value="C:nucleus"/>
    <property type="evidence" value="ECO:0007669"/>
    <property type="project" value="UniProtKB-SubCell"/>
</dbReference>
<name>A0A5B0S4P6_PUCGR</name>
<dbReference type="PANTHER" id="PTHR11988:SF27">
    <property type="entry name" value="GH27708P"/>
    <property type="match status" value="1"/>
</dbReference>
<dbReference type="GO" id="GO:0000978">
    <property type="term" value="F:RNA polymerase II cis-regulatory region sequence-specific DNA binding"/>
    <property type="evidence" value="ECO:0007669"/>
    <property type="project" value="TreeGrafter"/>
</dbReference>
<evidence type="ECO:0000313" key="7">
    <source>
        <dbReference type="Proteomes" id="UP000325313"/>
    </source>
</evidence>
<keyword evidence="2" id="KW-0805">Transcription regulation</keyword>
<protein>
    <submittedName>
        <fullName evidence="6">Uncharacterized protein</fullName>
    </submittedName>
</protein>
<organism evidence="6 7">
    <name type="scientific">Puccinia graminis f. sp. tritici</name>
    <dbReference type="NCBI Taxonomy" id="56615"/>
    <lineage>
        <taxon>Eukaryota</taxon>
        <taxon>Fungi</taxon>
        <taxon>Dikarya</taxon>
        <taxon>Basidiomycota</taxon>
        <taxon>Pucciniomycotina</taxon>
        <taxon>Pucciniomycetes</taxon>
        <taxon>Pucciniales</taxon>
        <taxon>Pucciniaceae</taxon>
        <taxon>Puccinia</taxon>
    </lineage>
</organism>
<evidence type="ECO:0000256" key="3">
    <source>
        <dbReference type="ARBA" id="ARBA00023125"/>
    </source>
</evidence>
<keyword evidence="3" id="KW-0238">DNA-binding</keyword>
<comment type="subcellular location">
    <subcellularLocation>
        <location evidence="1">Nucleus</location>
    </subcellularLocation>
</comment>
<accession>A0A5B0S4P6</accession>
<dbReference type="InterPro" id="IPR040223">
    <property type="entry name" value="PAR_bZIP"/>
</dbReference>
<reference evidence="6 7" key="1">
    <citation type="submission" date="2019-05" db="EMBL/GenBank/DDBJ databases">
        <title>Emergence of the Ug99 lineage of the wheat stem rust pathogen through somatic hybridization.</title>
        <authorList>
            <person name="Li F."/>
            <person name="Upadhyaya N.M."/>
            <person name="Sperschneider J."/>
            <person name="Matny O."/>
            <person name="Nguyen-Phuc H."/>
            <person name="Mago R."/>
            <person name="Raley C."/>
            <person name="Miller M.E."/>
            <person name="Silverstein K.A.T."/>
            <person name="Henningsen E."/>
            <person name="Hirsch C.D."/>
            <person name="Visser B."/>
            <person name="Pretorius Z.A."/>
            <person name="Steffenson B.J."/>
            <person name="Schwessinger B."/>
            <person name="Dodds P.N."/>
            <person name="Figueroa M."/>
        </authorList>
    </citation>
    <scope>NUCLEOTIDE SEQUENCE [LARGE SCALE GENOMIC DNA]</scope>
    <source>
        <strain evidence="6 7">Ug99</strain>
    </source>
</reference>
<comment type="caution">
    <text evidence="6">The sequence shown here is derived from an EMBL/GenBank/DDBJ whole genome shotgun (WGS) entry which is preliminary data.</text>
</comment>
<gene>
    <name evidence="6" type="ORF">PGTUg99_006428</name>
</gene>
<dbReference type="GO" id="GO:0000981">
    <property type="term" value="F:DNA-binding transcription factor activity, RNA polymerase II-specific"/>
    <property type="evidence" value="ECO:0007669"/>
    <property type="project" value="TreeGrafter"/>
</dbReference>
<dbReference type="Proteomes" id="UP000325313">
    <property type="component" value="Unassembled WGS sequence"/>
</dbReference>
<sequence length="297" mass="33529">MATEIKHSKVFGRWPSCRTPDELVHIIIELSISVYPPITDIHGKRGHHSLDHNQIRGIEPALRPHLVNKIQNRHYCFDIKKYSKRDPKDSPDLAEVSCPEGVPRNPYLALSLVNRAFRRCAQQILFENISLKDQWAAALFLQGLTQIVPLDQQELDGQIKIYARNDGDAQRNAKAGIGTSSKIYSLCLSEPSRHVRSVQFMWNGISSMGKGGGRLISDIIRSCPLLENIAISPEFYIRCKEPILEALASSAHVTDFVVSSNHPSNQAMFEWRADEVVSRLFSKWESLETIEFVNLSG</sequence>
<keyword evidence="5" id="KW-0539">Nucleus</keyword>